<proteinExistence type="predicted"/>
<organism evidence="1 2">
    <name type="scientific">Amycolatopsis halotolerans</name>
    <dbReference type="NCBI Taxonomy" id="330083"/>
    <lineage>
        <taxon>Bacteria</taxon>
        <taxon>Bacillati</taxon>
        <taxon>Actinomycetota</taxon>
        <taxon>Actinomycetes</taxon>
        <taxon>Pseudonocardiales</taxon>
        <taxon>Pseudonocardiaceae</taxon>
        <taxon>Amycolatopsis</taxon>
    </lineage>
</organism>
<dbReference type="EMBL" id="JBHRWI010000007">
    <property type="protein sequence ID" value="MFC3509835.1"/>
    <property type="molecule type" value="Genomic_DNA"/>
</dbReference>
<evidence type="ECO:0000313" key="2">
    <source>
        <dbReference type="Proteomes" id="UP001595764"/>
    </source>
</evidence>
<name>A0ABV7Q970_9PSEU</name>
<keyword evidence="2" id="KW-1185">Reference proteome</keyword>
<evidence type="ECO:0000313" key="1">
    <source>
        <dbReference type="EMBL" id="MFC3509835.1"/>
    </source>
</evidence>
<comment type="caution">
    <text evidence="1">The sequence shown here is derived from an EMBL/GenBank/DDBJ whole genome shotgun (WGS) entry which is preliminary data.</text>
</comment>
<accession>A0ABV7Q970</accession>
<protein>
    <submittedName>
        <fullName evidence="1">Glycine-rich domain-containing protein</fullName>
    </submittedName>
</protein>
<reference evidence="2" key="1">
    <citation type="journal article" date="2019" name="Int. J. Syst. Evol. Microbiol.">
        <title>The Global Catalogue of Microorganisms (GCM) 10K type strain sequencing project: providing services to taxonomists for standard genome sequencing and annotation.</title>
        <authorList>
            <consortium name="The Broad Institute Genomics Platform"/>
            <consortium name="The Broad Institute Genome Sequencing Center for Infectious Disease"/>
            <person name="Wu L."/>
            <person name="Ma J."/>
        </authorList>
    </citation>
    <scope>NUCLEOTIDE SEQUENCE [LARGE SCALE GENOMIC DNA]</scope>
    <source>
        <strain evidence="2">CGMCC 4.7682</strain>
    </source>
</reference>
<sequence>MTVAVGELTGKGLVTEALFARLVARIAKENTWPCEYAARVMDQALAFLAACARTSRPLAPSEIVDIGWHAFVLYTREYADFCERISGGFIHHVPDDEAEGGDAALAEKADRTTSAIQAAGFAVDPELWFTSAAKCAKCSQCKNGCTDDPPPSASC</sequence>
<dbReference type="RefSeq" id="WP_377870470.1">
    <property type="nucleotide sequence ID" value="NZ_JBHMAY010000022.1"/>
</dbReference>
<gene>
    <name evidence="1" type="ORF">ACFORO_06640</name>
</gene>
<dbReference type="Proteomes" id="UP001595764">
    <property type="component" value="Unassembled WGS sequence"/>
</dbReference>